<dbReference type="RefSeq" id="WP_353302998.1">
    <property type="nucleotide sequence ID" value="NZ_BAABWN010000006.1"/>
</dbReference>
<feature type="region of interest" description="Disordered" evidence="1">
    <location>
        <begin position="22"/>
        <end position="51"/>
    </location>
</feature>
<protein>
    <recommendedName>
        <fullName evidence="4">Transferrin-binding protein B C-lobe/N-lobe beta barrel domain-containing protein</fullName>
    </recommendedName>
</protein>
<evidence type="ECO:0000313" key="2">
    <source>
        <dbReference type="EMBL" id="GAA6168329.1"/>
    </source>
</evidence>
<comment type="caution">
    <text evidence="2">The sequence shown here is derived from an EMBL/GenBank/DDBJ whole genome shotgun (WGS) entry which is preliminary data.</text>
</comment>
<keyword evidence="3" id="KW-1185">Reference proteome</keyword>
<evidence type="ECO:0008006" key="4">
    <source>
        <dbReference type="Google" id="ProtNLM"/>
    </source>
</evidence>
<reference evidence="2 3" key="1">
    <citation type="submission" date="2024-04" db="EMBL/GenBank/DDBJ databases">
        <title>Draft genome sequence of Sessilibacter corallicola NBRC 116591.</title>
        <authorList>
            <person name="Miyakawa T."/>
            <person name="Kusuya Y."/>
            <person name="Miura T."/>
        </authorList>
    </citation>
    <scope>NUCLEOTIDE SEQUENCE [LARGE SCALE GENOMIC DNA]</scope>
    <source>
        <strain evidence="2 3">KU-00831-HH</strain>
    </source>
</reference>
<sequence>MRLTILHGVSLAILLGLGGCGGDGRRDPVPTPDPAETPTTIPPVEDDPQPTTDLLSGSFSSPIEGLSFVSGSTEGITDVNGGFMYEDGSTVTFSLGGIEFGEVTGQELVTLVDLVGAGIRDVRVQNINRLLLALDTDNDNSNGIQISEAVQAIADNFPQPDFTIETFSGEVSTILSDVATADNRTPVLPGFGESDEILTSSLACLYSGVFSGTFSGDDRGVFNLLIQHERFEPNAPNIAPLVGVTSGAIFSTLENVQFFSLPREGLSFNPERSVVTGDVTSGAEFNGEFDETLTMVSGVWENGVFDGTFTGERKAGNISAIHRLSGFFNSFALPLSITSAGNLALDIFADNSVSGIAVTFGGEETELIGSFSNGMINVSGGVYNFTLSVDLDGTDPSNDAFLGNTSGFLGSFSDQNGPGNVIGTNCRLN</sequence>
<dbReference type="Proteomes" id="UP001465153">
    <property type="component" value="Unassembled WGS sequence"/>
</dbReference>
<name>A0ABQ0A9J7_9GAMM</name>
<evidence type="ECO:0000256" key="1">
    <source>
        <dbReference type="SAM" id="MobiDB-lite"/>
    </source>
</evidence>
<proteinExistence type="predicted"/>
<dbReference type="EMBL" id="BAABWN010000006">
    <property type="protein sequence ID" value="GAA6168329.1"/>
    <property type="molecule type" value="Genomic_DNA"/>
</dbReference>
<organism evidence="2 3">
    <name type="scientific">Sessilibacter corallicola</name>
    <dbReference type="NCBI Taxonomy" id="2904075"/>
    <lineage>
        <taxon>Bacteria</taxon>
        <taxon>Pseudomonadati</taxon>
        <taxon>Pseudomonadota</taxon>
        <taxon>Gammaproteobacteria</taxon>
        <taxon>Cellvibrionales</taxon>
        <taxon>Cellvibrionaceae</taxon>
        <taxon>Sessilibacter</taxon>
    </lineage>
</organism>
<dbReference type="PROSITE" id="PS51257">
    <property type="entry name" value="PROKAR_LIPOPROTEIN"/>
    <property type="match status" value="1"/>
</dbReference>
<evidence type="ECO:0000313" key="3">
    <source>
        <dbReference type="Proteomes" id="UP001465153"/>
    </source>
</evidence>
<accession>A0ABQ0A9J7</accession>
<gene>
    <name evidence="2" type="ORF">NBRC116591_21400</name>
</gene>